<dbReference type="Pfam" id="PF00487">
    <property type="entry name" value="FA_desaturase"/>
    <property type="match status" value="1"/>
</dbReference>
<dbReference type="PANTHER" id="PTHR36459:SF1">
    <property type="entry name" value="FATTY ACID DESATURASE DOMAIN-CONTAINING PROTEIN-RELATED"/>
    <property type="match status" value="1"/>
</dbReference>
<name>A0A2H4S8A2_CORMI</name>
<reference evidence="3 4" key="1">
    <citation type="journal article" date="2017" name="BMC Genomics">
        <title>Chromosome level assembly and secondary metabolite potential of the parasitic fungus Cordyceps militaris.</title>
        <authorList>
            <person name="Kramer G.J."/>
            <person name="Nodwell J.R."/>
        </authorList>
    </citation>
    <scope>NUCLEOTIDE SEQUENCE [LARGE SCALE GENOMIC DNA]</scope>
    <source>
        <strain evidence="3 4">ATCC 34164</strain>
    </source>
</reference>
<dbReference type="OrthoDB" id="1470350at2759"/>
<evidence type="ECO:0000313" key="4">
    <source>
        <dbReference type="Proteomes" id="UP000323067"/>
    </source>
</evidence>
<gene>
    <name evidence="3" type="ORF">A9K55_002242</name>
</gene>
<keyword evidence="1" id="KW-1133">Transmembrane helix</keyword>
<keyword evidence="1" id="KW-0812">Transmembrane</keyword>
<keyword evidence="1" id="KW-0472">Membrane</keyword>
<organism evidence="3 4">
    <name type="scientific">Cordyceps militaris</name>
    <name type="common">Caterpillar fungus</name>
    <name type="synonym">Clavaria militaris</name>
    <dbReference type="NCBI Taxonomy" id="73501"/>
    <lineage>
        <taxon>Eukaryota</taxon>
        <taxon>Fungi</taxon>
        <taxon>Dikarya</taxon>
        <taxon>Ascomycota</taxon>
        <taxon>Pezizomycotina</taxon>
        <taxon>Sordariomycetes</taxon>
        <taxon>Hypocreomycetidae</taxon>
        <taxon>Hypocreales</taxon>
        <taxon>Cordycipitaceae</taxon>
        <taxon>Cordyceps</taxon>
    </lineage>
</organism>
<sequence>MSAHESAASSGNGNLDIVRQVATQARLNPRPPRCTLDGAKLMRQEFLDENLMDYENEPECSLQALKRPRLRRCGFDTSTMVFVGPINRRPRQGEEQDGGLDGYNWKVRFGHDPRLFVLKVFWDQEPQRPPYQYALQRECYNAAVLQLMRAAMLQDDHAMGPILVHPHPWSRADAFENMLAFSNEARLEEKLEEERGVFSPLSRITWMPRTRQCYGWVKITGARIFEELPPKWWPSCRTLEKKRRQIYREMDYTALVYEYIEEGENDKEVIEKSLGFFRDAGFSHTYISLACNWKRSVLIDIWRVGAPSWAPAVGSRLMSAAALCVAELAREFQRQASPRRIVIPTGDPLGEVGGAALALLMEASPCQCVDCLGHSHPSPYSRSDGMPPIVTMDGLVFSPGLTKPDSLILRNLAADIRAASATRQGIIPRRHHVCPPATNGSAQAATEKVASQDELGDAHTLATLSAMNDPKDARFEPTVFSGTDINDIRLPAFLDSCILRPYIRMARSFARVETDVVMITHLLLYFTTSVPSAAFLYWHFTWVHGFLHFIMQVSYIGSYTLMMHQHIHMRGILCRQLWAFDMLFPYITDPLMGHSWNSYYYHHVKHHHVEGNGPNDLSSTVRYQRDSLVHFLHYFARFFFLIWLDLPLYFLRKGRTYLAAKMTFWEIGYYGVLYGMYQLNHRATLVVFILPLLLLRSGLMLGNWGQHAFVDHDEPNSDYRSSITLIDVPSNRYSFNDGYHTSHHLNPLRHWREHPVSFIKDKGLYAAQQALVFHNIDYLMMTVRLLMKDYHTLAKCMVPIGDQIQLTLDERVNLLKRHTMRFSEEEIRAKFK</sequence>
<accession>A0A2H4S8A2</accession>
<evidence type="ECO:0000313" key="3">
    <source>
        <dbReference type="EMBL" id="ATY59337.1"/>
    </source>
</evidence>
<dbReference type="InterPro" id="IPR005804">
    <property type="entry name" value="FA_desaturase_dom"/>
</dbReference>
<dbReference type="AlphaFoldDB" id="A0A2H4S8A2"/>
<dbReference type="Proteomes" id="UP000323067">
    <property type="component" value="Chromosome iv"/>
</dbReference>
<dbReference type="EMBL" id="CP023322">
    <property type="protein sequence ID" value="ATY59337.1"/>
    <property type="molecule type" value="Genomic_DNA"/>
</dbReference>
<feature type="transmembrane region" description="Helical" evidence="1">
    <location>
        <begin position="631"/>
        <end position="651"/>
    </location>
</feature>
<feature type="transmembrane region" description="Helical" evidence="1">
    <location>
        <begin position="683"/>
        <end position="702"/>
    </location>
</feature>
<evidence type="ECO:0000256" key="1">
    <source>
        <dbReference type="SAM" id="Phobius"/>
    </source>
</evidence>
<feature type="domain" description="Fatty acid desaturase" evidence="2">
    <location>
        <begin position="541"/>
        <end position="755"/>
    </location>
</feature>
<dbReference type="VEuPathDB" id="FungiDB:A9K55_002242"/>
<protein>
    <submittedName>
        <fullName evidence="3">Fatty acid desaturase</fullName>
    </submittedName>
</protein>
<dbReference type="PANTHER" id="PTHR36459">
    <property type="entry name" value="ORF"/>
    <property type="match status" value="1"/>
</dbReference>
<dbReference type="VEuPathDB" id="FungiDB:CCM_09545"/>
<dbReference type="GO" id="GO:0006629">
    <property type="term" value="P:lipid metabolic process"/>
    <property type="evidence" value="ECO:0007669"/>
    <property type="project" value="InterPro"/>
</dbReference>
<proteinExistence type="predicted"/>
<evidence type="ECO:0000259" key="2">
    <source>
        <dbReference type="Pfam" id="PF00487"/>
    </source>
</evidence>